<dbReference type="RefSeq" id="WP_014454967.1">
    <property type="nucleotide sequence ID" value="NC_017098.1"/>
</dbReference>
<dbReference type="PATRIC" id="fig|889378.3.peg.880"/>
<dbReference type="STRING" id="889378.Spiaf_0882"/>
<protein>
    <recommendedName>
        <fullName evidence="1">PKD domain-containing protein</fullName>
    </recommendedName>
</protein>
<proteinExistence type="predicted"/>
<reference evidence="3" key="1">
    <citation type="journal article" date="2013" name="Stand. Genomic Sci.">
        <title>Complete genome sequence of the halophilic bacterium Spirochaeta africana type strain (Z-7692(T)) from the alkaline Lake Magadi in the East African Rift.</title>
        <authorList>
            <person name="Liolos K."/>
            <person name="Abt B."/>
            <person name="Scheuner C."/>
            <person name="Teshima H."/>
            <person name="Held B."/>
            <person name="Lapidus A."/>
            <person name="Nolan M."/>
            <person name="Lucas S."/>
            <person name="Deshpande S."/>
            <person name="Cheng J.F."/>
            <person name="Tapia R."/>
            <person name="Goodwin L.A."/>
            <person name="Pitluck S."/>
            <person name="Pagani I."/>
            <person name="Ivanova N."/>
            <person name="Mavromatis K."/>
            <person name="Mikhailova N."/>
            <person name="Huntemann M."/>
            <person name="Pati A."/>
            <person name="Chen A."/>
            <person name="Palaniappan K."/>
            <person name="Land M."/>
            <person name="Rohde M."/>
            <person name="Tindall B.J."/>
            <person name="Detter J.C."/>
            <person name="Goker M."/>
            <person name="Bristow J."/>
            <person name="Eisen J.A."/>
            <person name="Markowitz V."/>
            <person name="Hugenholtz P."/>
            <person name="Woyke T."/>
            <person name="Klenk H.P."/>
            <person name="Kyrpides N.C."/>
        </authorList>
    </citation>
    <scope>NUCLEOTIDE SEQUENCE</scope>
    <source>
        <strain evidence="3">ATCC 700263 / DSM 8902 / Z-7692</strain>
    </source>
</reference>
<dbReference type="EMBL" id="CP003282">
    <property type="protein sequence ID" value="AFG36972.1"/>
    <property type="molecule type" value="Genomic_DNA"/>
</dbReference>
<dbReference type="Proteomes" id="UP000007383">
    <property type="component" value="Chromosome"/>
</dbReference>
<organism evidence="2 3">
    <name type="scientific">Spirochaeta africana (strain ATCC 700263 / DSM 8902 / Z-7692)</name>
    <dbReference type="NCBI Taxonomy" id="889378"/>
    <lineage>
        <taxon>Bacteria</taxon>
        <taxon>Pseudomonadati</taxon>
        <taxon>Spirochaetota</taxon>
        <taxon>Spirochaetia</taxon>
        <taxon>Spirochaetales</taxon>
        <taxon>Spirochaetaceae</taxon>
        <taxon>Spirochaeta</taxon>
    </lineage>
</organism>
<evidence type="ECO:0000313" key="2">
    <source>
        <dbReference type="EMBL" id="AFG36972.1"/>
    </source>
</evidence>
<dbReference type="HOGENOM" id="CLU_852345_0_0_12"/>
<dbReference type="InterPro" id="IPR013783">
    <property type="entry name" value="Ig-like_fold"/>
</dbReference>
<feature type="domain" description="PKD" evidence="1">
    <location>
        <begin position="33"/>
        <end position="67"/>
    </location>
</feature>
<dbReference type="InterPro" id="IPR005046">
    <property type="entry name" value="DUF285"/>
</dbReference>
<accession>H9UHH9</accession>
<dbReference type="InterPro" id="IPR000601">
    <property type="entry name" value="PKD_dom"/>
</dbReference>
<dbReference type="KEGG" id="sfc:Spiaf_0882"/>
<dbReference type="Pfam" id="PF03382">
    <property type="entry name" value="DUF285"/>
    <property type="match status" value="1"/>
</dbReference>
<sequence length="318" mass="36020">MELSSTEFAGRPCIITVGITDTARTFHLPAFGTYDVSWGDGTSSVQQQGPCSHTYREDGEYHIRISAHELCIRQYDPDNLLFPEPESLPGTPELIIDVQQWGDIRWTSMKAMFLGARNLTGFSANDTPDLSGVTDMSYMFSGYLDPVSDQYIAVPFNFSIADWDVSSVENMAFMFALAESFDQELAGWDVSKVSNMKAMFLGASSFNHAIGCWNVSRVSNMRSMFFQSHSFNQDISHWDVARVENMSSMFENAKLFNQDIGAWDVPRVKRMRSMFRGALAFDQDLSAWRVPEIESEPKNFKTDAASWMRPDWCPRWGG</sequence>
<dbReference type="AlphaFoldDB" id="H9UHH9"/>
<dbReference type="Gene3D" id="2.60.40.10">
    <property type="entry name" value="Immunoglobulins"/>
    <property type="match status" value="1"/>
</dbReference>
<name>H9UHH9_SPIAZ</name>
<dbReference type="PROSITE" id="PS50093">
    <property type="entry name" value="PKD"/>
    <property type="match status" value="1"/>
</dbReference>
<keyword evidence="3" id="KW-1185">Reference proteome</keyword>
<gene>
    <name evidence="2" type="ordered locus">Spiaf_0882</name>
</gene>
<evidence type="ECO:0000259" key="1">
    <source>
        <dbReference type="PROSITE" id="PS50093"/>
    </source>
</evidence>
<dbReference type="eggNOG" id="COG3291">
    <property type="taxonomic scope" value="Bacteria"/>
</dbReference>
<evidence type="ECO:0000313" key="3">
    <source>
        <dbReference type="Proteomes" id="UP000007383"/>
    </source>
</evidence>